<organism evidence="1">
    <name type="scientific">Nothobranchius korthausae</name>
    <dbReference type="NCBI Taxonomy" id="1143690"/>
    <lineage>
        <taxon>Eukaryota</taxon>
        <taxon>Metazoa</taxon>
        <taxon>Chordata</taxon>
        <taxon>Craniata</taxon>
        <taxon>Vertebrata</taxon>
        <taxon>Euteleostomi</taxon>
        <taxon>Actinopterygii</taxon>
        <taxon>Neopterygii</taxon>
        <taxon>Teleostei</taxon>
        <taxon>Neoteleostei</taxon>
        <taxon>Acanthomorphata</taxon>
        <taxon>Ovalentaria</taxon>
        <taxon>Atherinomorphae</taxon>
        <taxon>Cyprinodontiformes</taxon>
        <taxon>Nothobranchiidae</taxon>
        <taxon>Nothobranchius</taxon>
    </lineage>
</organism>
<proteinExistence type="predicted"/>
<gene>
    <name evidence="1" type="primary">GRA</name>
</gene>
<accession>A0A1A8FYC9</accession>
<name>A0A1A8FYC9_9TELE</name>
<dbReference type="AlphaFoldDB" id="A0A1A8FYC9"/>
<evidence type="ECO:0000313" key="1">
    <source>
        <dbReference type="EMBL" id="SBQ63873.1"/>
    </source>
</evidence>
<protein>
    <submittedName>
        <fullName evidence="1">Granulito</fullName>
    </submittedName>
</protein>
<reference evidence="1" key="2">
    <citation type="submission" date="2016-06" db="EMBL/GenBank/DDBJ databases">
        <title>The genome of a short-lived fish provides insights into sex chromosome evolution and the genetic control of aging.</title>
        <authorList>
            <person name="Reichwald K."/>
            <person name="Felder M."/>
            <person name="Petzold A."/>
            <person name="Koch P."/>
            <person name="Groth M."/>
            <person name="Platzer M."/>
        </authorList>
    </citation>
    <scope>NUCLEOTIDE SEQUENCE</scope>
    <source>
        <tissue evidence="1">Brain</tissue>
    </source>
</reference>
<dbReference type="EMBL" id="HAEB01017346">
    <property type="protein sequence ID" value="SBQ63873.1"/>
    <property type="molecule type" value="Transcribed_RNA"/>
</dbReference>
<sequence length="83" mass="9050">MQVAVLLTRQKITLGEFRTKLQNGSFKEETFPETSGAGKTFASPRSTGCWATASADLYPLCTGSEGTRDKYRCGTILQDCQPP</sequence>
<reference evidence="1" key="1">
    <citation type="submission" date="2016-05" db="EMBL/GenBank/DDBJ databases">
        <authorList>
            <person name="Lavstsen T."/>
            <person name="Jespersen J.S."/>
        </authorList>
    </citation>
    <scope>NUCLEOTIDE SEQUENCE</scope>
    <source>
        <tissue evidence="1">Brain</tissue>
    </source>
</reference>